<proteinExistence type="predicted"/>
<protein>
    <submittedName>
        <fullName evidence="1">Cytosolic sulfotransferase 12</fullName>
    </submittedName>
</protein>
<evidence type="ECO:0000313" key="1">
    <source>
        <dbReference type="EMBL" id="KAH9769186.1"/>
    </source>
</evidence>
<gene>
    <name evidence="1" type="ORF">KPL71_011903</name>
</gene>
<name>A0ACB8L6W5_CITSI</name>
<accession>A0ACB8L6W5</accession>
<keyword evidence="2" id="KW-1185">Reference proteome</keyword>
<dbReference type="Proteomes" id="UP000829398">
    <property type="component" value="Chromosome 4"/>
</dbReference>
<reference evidence="2" key="1">
    <citation type="journal article" date="2023" name="Hortic. Res.">
        <title>A chromosome-level phased genome enabling allele-level studies in sweet orange: a case study on citrus Huanglongbing tolerance.</title>
        <authorList>
            <person name="Wu B."/>
            <person name="Yu Q."/>
            <person name="Deng Z."/>
            <person name="Duan Y."/>
            <person name="Luo F."/>
            <person name="Gmitter F. Jr."/>
        </authorList>
    </citation>
    <scope>NUCLEOTIDE SEQUENCE [LARGE SCALE GENOMIC DNA]</scope>
    <source>
        <strain evidence="2">cv. Valencia</strain>
    </source>
</reference>
<organism evidence="1 2">
    <name type="scientific">Citrus sinensis</name>
    <name type="common">Sweet orange</name>
    <name type="synonym">Citrus aurantium var. sinensis</name>
    <dbReference type="NCBI Taxonomy" id="2711"/>
    <lineage>
        <taxon>Eukaryota</taxon>
        <taxon>Viridiplantae</taxon>
        <taxon>Streptophyta</taxon>
        <taxon>Embryophyta</taxon>
        <taxon>Tracheophyta</taxon>
        <taxon>Spermatophyta</taxon>
        <taxon>Magnoliopsida</taxon>
        <taxon>eudicotyledons</taxon>
        <taxon>Gunneridae</taxon>
        <taxon>Pentapetalae</taxon>
        <taxon>rosids</taxon>
        <taxon>malvids</taxon>
        <taxon>Sapindales</taxon>
        <taxon>Rutaceae</taxon>
        <taxon>Aurantioideae</taxon>
        <taxon>Citrus</taxon>
    </lineage>
</organism>
<evidence type="ECO:0000313" key="2">
    <source>
        <dbReference type="Proteomes" id="UP000829398"/>
    </source>
</evidence>
<dbReference type="EMBL" id="CM039173">
    <property type="protein sequence ID" value="KAH9769186.1"/>
    <property type="molecule type" value="Genomic_DNA"/>
</dbReference>
<comment type="caution">
    <text evidence="1">The sequence shown here is derived from an EMBL/GenBank/DDBJ whole genome shotgun (WGS) entry which is preliminary data.</text>
</comment>
<sequence length="311" mass="35906">MATASSIPSQELFDQLPKHLHWEAYNIYQWEGFWYPAAVIRGMLAFRSNYKARCDDVILASSLKTGTTWLKALCACIMDYHDDQLSSKNPHLVVKTLEYEFAGETLNPDDLSGMPSPRLFHTHLPYSALPESIKNSESKIVYITRNPSDTMVSGWHYFNKILRRNNQDPYPFEKEYNNFCAGVHSYGPFFDHVLRYWSESLKRPNKILFLKYEELKRDPKGQVKRLASFLGRPLAGEDEVDKVIWGSSFERLKNLEVNKNGELPFGNVPNSAFFRLGKVGDWENYFTAEMKQGLDEITRMKLEGSGLDFES</sequence>